<dbReference type="CDD" id="cd07411">
    <property type="entry name" value="MPP_SoxB_N"/>
    <property type="match status" value="1"/>
</dbReference>
<dbReference type="AlphaFoldDB" id="A0A139BP09"/>
<dbReference type="Gene3D" id="3.90.780.10">
    <property type="entry name" value="5'-Nucleotidase, C-terminal domain"/>
    <property type="match status" value="1"/>
</dbReference>
<evidence type="ECO:0000313" key="4">
    <source>
        <dbReference type="Proteomes" id="UP000070578"/>
    </source>
</evidence>
<dbReference type="GO" id="GO:0016787">
    <property type="term" value="F:hydrolase activity"/>
    <property type="evidence" value="ECO:0007669"/>
    <property type="project" value="UniProtKB-KW"/>
</dbReference>
<name>A0A139BP09_9PROT</name>
<dbReference type="InterPro" id="IPR041829">
    <property type="entry name" value="SoxB_N"/>
</dbReference>
<evidence type="ECO:0000256" key="1">
    <source>
        <dbReference type="RuleBase" id="RU362119"/>
    </source>
</evidence>
<dbReference type="Gene3D" id="6.10.140.570">
    <property type="match status" value="1"/>
</dbReference>
<dbReference type="GO" id="GO:0009166">
    <property type="term" value="P:nucleotide catabolic process"/>
    <property type="evidence" value="ECO:0007669"/>
    <property type="project" value="InterPro"/>
</dbReference>
<dbReference type="PANTHER" id="PTHR11575">
    <property type="entry name" value="5'-NUCLEOTIDASE-RELATED"/>
    <property type="match status" value="1"/>
</dbReference>
<dbReference type="Gene3D" id="3.60.21.10">
    <property type="match status" value="1"/>
</dbReference>
<dbReference type="SUPFAM" id="SSF55816">
    <property type="entry name" value="5'-nucleotidase (syn. UDP-sugar hydrolase), C-terminal domain"/>
    <property type="match status" value="1"/>
</dbReference>
<dbReference type="InterPro" id="IPR029052">
    <property type="entry name" value="Metallo-depent_PP-like"/>
</dbReference>
<organism evidence="3 4">
    <name type="scientific">Candidatus Gallionella acididurans</name>
    <dbReference type="NCBI Taxonomy" id="1796491"/>
    <lineage>
        <taxon>Bacteria</taxon>
        <taxon>Pseudomonadati</taxon>
        <taxon>Pseudomonadota</taxon>
        <taxon>Betaproteobacteria</taxon>
        <taxon>Nitrosomonadales</taxon>
        <taxon>Gallionellaceae</taxon>
        <taxon>Gallionella</taxon>
    </lineage>
</organism>
<dbReference type="InterPro" id="IPR036907">
    <property type="entry name" value="5'-Nucleotdase_C_sf"/>
</dbReference>
<dbReference type="PROSITE" id="PS51318">
    <property type="entry name" value="TAT"/>
    <property type="match status" value="1"/>
</dbReference>
<dbReference type="InterPro" id="IPR006311">
    <property type="entry name" value="TAT_signal"/>
</dbReference>
<dbReference type="GO" id="GO:0000166">
    <property type="term" value="F:nucleotide binding"/>
    <property type="evidence" value="ECO:0007669"/>
    <property type="project" value="UniProtKB-KW"/>
</dbReference>
<feature type="domain" description="5'-Nucleotidase C-terminal" evidence="2">
    <location>
        <begin position="397"/>
        <end position="534"/>
    </location>
</feature>
<dbReference type="InterPro" id="IPR030998">
    <property type="entry name" value="Thiosulf_SoxB"/>
</dbReference>
<dbReference type="SUPFAM" id="SSF56300">
    <property type="entry name" value="Metallo-dependent phosphatases"/>
    <property type="match status" value="1"/>
</dbReference>
<reference evidence="3 4" key="2">
    <citation type="submission" date="2016-03" db="EMBL/GenBank/DDBJ databases">
        <title>New uncultured bacterium of the family Gallionellaceae from acid mine drainage: description and reconstruction of genome based on metagenomic analysis of microbial community.</title>
        <authorList>
            <person name="Kadnikov V."/>
            <person name="Ivasenko D."/>
            <person name="Beletsky A."/>
            <person name="Mardanov A."/>
            <person name="Danilova E."/>
            <person name="Pimenov N."/>
            <person name="Karnachuk O."/>
            <person name="Ravin N."/>
        </authorList>
    </citation>
    <scope>NUCLEOTIDE SEQUENCE [LARGE SCALE GENOMIC DNA]</scope>
    <source>
        <strain evidence="3">ShG14-8</strain>
    </source>
</reference>
<dbReference type="NCBIfam" id="TIGR04486">
    <property type="entry name" value="thiosulf_SoxB"/>
    <property type="match status" value="1"/>
</dbReference>
<dbReference type="GO" id="GO:0030288">
    <property type="term" value="C:outer membrane-bounded periplasmic space"/>
    <property type="evidence" value="ECO:0007669"/>
    <property type="project" value="TreeGrafter"/>
</dbReference>
<accession>A0A139BP09</accession>
<dbReference type="Pfam" id="PF02872">
    <property type="entry name" value="5_nucleotid_C"/>
    <property type="match status" value="1"/>
</dbReference>
<evidence type="ECO:0000313" key="3">
    <source>
        <dbReference type="EMBL" id="KXS30746.1"/>
    </source>
</evidence>
<dbReference type="PRINTS" id="PR01607">
    <property type="entry name" value="APYRASEFAMLY"/>
</dbReference>
<comment type="caution">
    <text evidence="3">The sequence shown here is derived from an EMBL/GenBank/DDBJ whole genome shotgun (WGS) entry which is preliminary data.</text>
</comment>
<dbReference type="InterPro" id="IPR006179">
    <property type="entry name" value="5_nucleotidase/apyrase"/>
</dbReference>
<keyword evidence="1" id="KW-0378">Hydrolase</keyword>
<dbReference type="InterPro" id="IPR008334">
    <property type="entry name" value="5'-Nucleotdase_C"/>
</dbReference>
<proteinExistence type="inferred from homology"/>
<dbReference type="Proteomes" id="UP000070578">
    <property type="component" value="Unassembled WGS sequence"/>
</dbReference>
<dbReference type="EMBL" id="LSLI01000151">
    <property type="protein sequence ID" value="KXS30746.1"/>
    <property type="molecule type" value="Genomic_DNA"/>
</dbReference>
<evidence type="ECO:0000259" key="2">
    <source>
        <dbReference type="Pfam" id="PF02872"/>
    </source>
</evidence>
<sequence length="571" mass="61822">MSMSRREFLQILAAAAAAGLALDSRGAQLATNSGNFYELPPFGNVSLLHITDCHAQLLPIYFREPDVNIGLGQSLNKAPHLVGEHLLKAFGIRPGTPDAYAFTCLDFAQAARTYGKVGGFAQMATLVKKIRASRPGSLLLDGGDSWQGSATALWTKGQDMVDACKLLGVDVMTGHWEFTLGAERVKQIVDNDFKGKIDFLAQNIKTVDFGDPVFQHYVIKPINGVPVAIIGQAFPYTPIANPRYMMPDWSFGIQEDSMQQVVNEARAKGAAVVVLLSHNGMDVDLKMASRVSGIDAIMGGHTHDGMPAPTIVKNSGGQTLVTNAGSNGKFLGVLDLDVKNGKVTGFKYKLLPVFANLIEPDVEMVALIEKVRAPFEGKLSEKLAITEGTLYRRGNFNGTFDQLILDALMEVKGADAAFSPGFRWGTSLLPGEAITMEHLMDQTAITYPQTMLTEMSGETIKAILEDVLDNLFNPDPYKQQGGDMVRVGAISYTCDLRQGFGKRINNMMLKGKPIDPGKKYKVAGWAPVTEGATGEPIWDVVASYLRDKKVITPRKLNLPKLLGVTGNDGIG</sequence>
<dbReference type="PANTHER" id="PTHR11575:SF42">
    <property type="entry name" value="SULFUR OXIDATION PROTEIN SOXB"/>
    <property type="match status" value="1"/>
</dbReference>
<reference evidence="3 4" key="1">
    <citation type="submission" date="2016-02" db="EMBL/GenBank/DDBJ databases">
        <authorList>
            <person name="Wen L."/>
            <person name="He K."/>
            <person name="Yang H."/>
        </authorList>
    </citation>
    <scope>NUCLEOTIDE SEQUENCE [LARGE SCALE GENOMIC DNA]</scope>
    <source>
        <strain evidence="3">ShG14-8</strain>
    </source>
</reference>
<keyword evidence="1" id="KW-0547">Nucleotide-binding</keyword>
<protein>
    <submittedName>
        <fullName evidence="3">Sulfur oxidation protein SoxB</fullName>
    </submittedName>
</protein>
<gene>
    <name evidence="3" type="ORF">AWT59_3130</name>
</gene>
<comment type="similarity">
    <text evidence="1">Belongs to the 5'-nucleotidase family.</text>
</comment>
<dbReference type="PATRIC" id="fig|1796491.3.peg.3437"/>